<dbReference type="OrthoDB" id="9529981at2759"/>
<dbReference type="AlphaFoldDB" id="A0A1A6FV43"/>
<evidence type="ECO:0000256" key="1">
    <source>
        <dbReference type="SAM" id="MobiDB-lite"/>
    </source>
</evidence>
<dbReference type="InterPro" id="IPR029096">
    <property type="entry name" value="Dppa3"/>
</dbReference>
<comment type="caution">
    <text evidence="2">The sequence shown here is derived from an EMBL/GenBank/DDBJ whole genome shotgun (WGS) entry which is preliminary data.</text>
</comment>
<organism evidence="2 3">
    <name type="scientific">Neotoma lepida</name>
    <name type="common">Desert woodrat</name>
    <dbReference type="NCBI Taxonomy" id="56216"/>
    <lineage>
        <taxon>Eukaryota</taxon>
        <taxon>Metazoa</taxon>
        <taxon>Chordata</taxon>
        <taxon>Craniata</taxon>
        <taxon>Vertebrata</taxon>
        <taxon>Euteleostomi</taxon>
        <taxon>Mammalia</taxon>
        <taxon>Eutheria</taxon>
        <taxon>Euarchontoglires</taxon>
        <taxon>Glires</taxon>
        <taxon>Rodentia</taxon>
        <taxon>Myomorpha</taxon>
        <taxon>Muroidea</taxon>
        <taxon>Cricetidae</taxon>
        <taxon>Neotominae</taxon>
        <taxon>Neotoma</taxon>
    </lineage>
</organism>
<feature type="compositionally biased region" description="Basic and acidic residues" evidence="1">
    <location>
        <begin position="42"/>
        <end position="71"/>
    </location>
</feature>
<reference evidence="2 3" key="1">
    <citation type="submission" date="2016-06" db="EMBL/GenBank/DDBJ databases">
        <title>The Draft Genome Sequence and Annotation of the Desert Woodrat Neotoma lepida.</title>
        <authorList>
            <person name="Campbell M."/>
            <person name="Oakeson K.F."/>
            <person name="Yandell M."/>
            <person name="Halpert J.R."/>
            <person name="Dearing D."/>
        </authorList>
    </citation>
    <scope>NUCLEOTIDE SEQUENCE [LARGE SCALE GENOMIC DNA]</scope>
    <source>
        <strain evidence="2">417</strain>
        <tissue evidence="2">Liver</tissue>
    </source>
</reference>
<protein>
    <submittedName>
        <fullName evidence="2">Uncharacterized protein</fullName>
    </submittedName>
</protein>
<dbReference type="Pfam" id="PF15549">
    <property type="entry name" value="PGC7_Stella"/>
    <property type="match status" value="1"/>
</dbReference>
<name>A0A1A6FV43_NEOLE</name>
<keyword evidence="3" id="KW-1185">Reference proteome</keyword>
<dbReference type="Proteomes" id="UP000092124">
    <property type="component" value="Unassembled WGS sequence"/>
</dbReference>
<dbReference type="EMBL" id="LZPO01118112">
    <property type="protein sequence ID" value="OBS56992.1"/>
    <property type="molecule type" value="Genomic_DNA"/>
</dbReference>
<gene>
    <name evidence="2" type="ORF">A6R68_11883</name>
</gene>
<feature type="region of interest" description="Disordered" evidence="1">
    <location>
        <begin position="1"/>
        <end position="71"/>
    </location>
</feature>
<feature type="non-terminal residue" evidence="2">
    <location>
        <position position="1"/>
    </location>
</feature>
<accession>A0A1A6FV43</accession>
<sequence>RLLPIVMEEPSEVLDPVLKSESPRMSDEQDSCDESVSQPEILAKDLKKLTLDPSAKKAPPDPMKMRLVENK</sequence>
<feature type="non-terminal residue" evidence="2">
    <location>
        <position position="71"/>
    </location>
</feature>
<evidence type="ECO:0000313" key="3">
    <source>
        <dbReference type="Proteomes" id="UP000092124"/>
    </source>
</evidence>
<proteinExistence type="predicted"/>
<evidence type="ECO:0000313" key="2">
    <source>
        <dbReference type="EMBL" id="OBS56992.1"/>
    </source>
</evidence>